<dbReference type="OrthoDB" id="3217709at2"/>
<dbReference type="EMBL" id="CP041040">
    <property type="protein sequence ID" value="QDE34465.1"/>
    <property type="molecule type" value="Genomic_DNA"/>
</dbReference>
<dbReference type="GO" id="GO:0009898">
    <property type="term" value="C:cytoplasmic side of plasma membrane"/>
    <property type="evidence" value="ECO:0007669"/>
    <property type="project" value="TreeGrafter"/>
</dbReference>
<dbReference type="RefSeq" id="WP_140036724.1">
    <property type="nucleotide sequence ID" value="NZ_CP041040.1"/>
</dbReference>
<dbReference type="GO" id="GO:0005524">
    <property type="term" value="F:ATP binding"/>
    <property type="evidence" value="ECO:0007669"/>
    <property type="project" value="TreeGrafter"/>
</dbReference>
<organism evidence="3 4">
    <name type="scientific">Microbacterium foliorum</name>
    <dbReference type="NCBI Taxonomy" id="104336"/>
    <lineage>
        <taxon>Bacteria</taxon>
        <taxon>Bacillati</taxon>
        <taxon>Actinomycetota</taxon>
        <taxon>Actinomycetes</taxon>
        <taxon>Micrococcales</taxon>
        <taxon>Microbacteriaceae</taxon>
        <taxon>Microbacterium</taxon>
    </lineage>
</organism>
<dbReference type="AlphaFoldDB" id="A0A4Y5YPM0"/>
<evidence type="ECO:0000313" key="3">
    <source>
        <dbReference type="EMBL" id="QDE34465.1"/>
    </source>
</evidence>
<name>A0A4Y5YPM0_9MICO</name>
<evidence type="ECO:0000259" key="2">
    <source>
        <dbReference type="Pfam" id="PF01656"/>
    </source>
</evidence>
<dbReference type="Gene3D" id="3.40.50.300">
    <property type="entry name" value="P-loop containing nucleotide triphosphate hydrolases"/>
    <property type="match status" value="1"/>
</dbReference>
<dbReference type="GO" id="GO:0005829">
    <property type="term" value="C:cytosol"/>
    <property type="evidence" value="ECO:0007669"/>
    <property type="project" value="TreeGrafter"/>
</dbReference>
<protein>
    <recommendedName>
        <fullName evidence="2">CobQ/CobB/MinD/ParA nucleotide binding domain-containing protein</fullName>
    </recommendedName>
</protein>
<sequence>MTSVIIAVTEARARVLADELEMEGISVVSIVQPSRILPLPEGVDAAIVTATRAVLTPELIAECDRAGVRIVPLGDSDSRLLGRYGLATALPTDASGWEVAAALTADIPDTVERAASPPHRVTAVWGPSGAPGRSTIAIQLAVELCRTGRRTALVDADTVAPSLALLLGLSDDAPGIAAACRRAELGALDSAELTRLATILETSAGEIEVLGGINRPGRWPELGARRLQTTLRACRSWAEETVVDVASAFDADDEATYDLTGPRRHAATVAVLQEADSIIAVASADPLGISRFVREHAELRRLTTPTPVRVVVNRVRPGPLGIDARGQIRRTLERFAGITDIAFLPFDQRAADSALLHARPMADLTPRSTLVAGVRRIAETYASAVSQPPTGGSSRGSSRGARRLLRAREAREA</sequence>
<dbReference type="GO" id="GO:0051782">
    <property type="term" value="P:negative regulation of cell division"/>
    <property type="evidence" value="ECO:0007669"/>
    <property type="project" value="TreeGrafter"/>
</dbReference>
<dbReference type="SUPFAM" id="SSF52540">
    <property type="entry name" value="P-loop containing nucleoside triphosphate hydrolases"/>
    <property type="match status" value="1"/>
</dbReference>
<gene>
    <name evidence="3" type="ORF">FIV50_06490</name>
</gene>
<dbReference type="PANTHER" id="PTHR43384:SF11">
    <property type="entry name" value="SEPTUM SITE DETERMINING PROTEIN"/>
    <property type="match status" value="1"/>
</dbReference>
<dbReference type="GO" id="GO:0016887">
    <property type="term" value="F:ATP hydrolysis activity"/>
    <property type="evidence" value="ECO:0007669"/>
    <property type="project" value="TreeGrafter"/>
</dbReference>
<evidence type="ECO:0000313" key="4">
    <source>
        <dbReference type="Proteomes" id="UP000316125"/>
    </source>
</evidence>
<dbReference type="InterPro" id="IPR050625">
    <property type="entry name" value="ParA/MinD_ATPase"/>
</dbReference>
<dbReference type="Pfam" id="PF01656">
    <property type="entry name" value="CbiA"/>
    <property type="match status" value="1"/>
</dbReference>
<dbReference type="Proteomes" id="UP000316125">
    <property type="component" value="Chromosome"/>
</dbReference>
<accession>A0A4Y5YPM0</accession>
<reference evidence="3 4" key="1">
    <citation type="submission" date="2019-06" db="EMBL/GenBank/DDBJ databases">
        <title>Complete genome of Microbacterium foliorum M2.</title>
        <authorList>
            <person name="Cao G."/>
        </authorList>
    </citation>
    <scope>NUCLEOTIDE SEQUENCE [LARGE SCALE GENOMIC DNA]</scope>
    <source>
        <strain evidence="3 4">M2</strain>
    </source>
</reference>
<proteinExistence type="predicted"/>
<dbReference type="InterPro" id="IPR002586">
    <property type="entry name" value="CobQ/CobB/MinD/ParA_Nub-bd_dom"/>
</dbReference>
<evidence type="ECO:0000256" key="1">
    <source>
        <dbReference type="SAM" id="MobiDB-lite"/>
    </source>
</evidence>
<feature type="region of interest" description="Disordered" evidence="1">
    <location>
        <begin position="383"/>
        <end position="413"/>
    </location>
</feature>
<feature type="domain" description="CobQ/CobB/MinD/ParA nucleotide binding" evidence="2">
    <location>
        <begin position="124"/>
        <end position="353"/>
    </location>
</feature>
<dbReference type="InterPro" id="IPR027417">
    <property type="entry name" value="P-loop_NTPase"/>
</dbReference>
<dbReference type="PANTHER" id="PTHR43384">
    <property type="entry name" value="SEPTUM SITE-DETERMINING PROTEIN MIND HOMOLOG, CHLOROPLASTIC-RELATED"/>
    <property type="match status" value="1"/>
</dbReference>